<dbReference type="EMBL" id="JACOOX010000003">
    <property type="protein sequence ID" value="MBC5662313.1"/>
    <property type="molecule type" value="Genomic_DNA"/>
</dbReference>
<feature type="binding site" evidence="6">
    <location>
        <position position="209"/>
    </location>
    <ligand>
        <name>a divalent metal cation</name>
        <dbReference type="ChEBI" id="CHEBI:60240"/>
        <label>2</label>
        <note>catalytic</note>
    </ligand>
</feature>
<keyword evidence="3 6" id="KW-0645">Protease</keyword>
<evidence type="ECO:0000256" key="4">
    <source>
        <dbReference type="ARBA" id="ARBA00022723"/>
    </source>
</evidence>
<keyword evidence="10" id="KW-1185">Reference proteome</keyword>
<dbReference type="Pfam" id="PF02810">
    <property type="entry name" value="SEC-C"/>
    <property type="match status" value="1"/>
</dbReference>
<accession>A0A8I0AP40</accession>
<dbReference type="EC" id="3.4.11.18" evidence="6 7"/>
<protein>
    <recommendedName>
        <fullName evidence="6 7">Methionine aminopeptidase</fullName>
        <shortName evidence="6">MAP</shortName>
        <shortName evidence="6">MetAP</shortName>
        <ecNumber evidence="6 7">3.4.11.18</ecNumber>
    </recommendedName>
    <alternativeName>
        <fullName evidence="6">Peptidase M</fullName>
    </alternativeName>
</protein>
<gene>
    <name evidence="6" type="primary">map</name>
    <name evidence="9" type="ORF">H8S09_05305</name>
</gene>
<dbReference type="PRINTS" id="PR00599">
    <property type="entry name" value="MAPEPTIDASE"/>
</dbReference>
<dbReference type="InterPro" id="IPR001714">
    <property type="entry name" value="Pept_M24_MAP"/>
</dbReference>
<feature type="binding site" evidence="6">
    <location>
        <position position="274"/>
    </location>
    <ligand>
        <name>a divalent metal cation</name>
        <dbReference type="ChEBI" id="CHEBI:60240"/>
        <label>2</label>
        <note>catalytic</note>
    </ligand>
</feature>
<evidence type="ECO:0000256" key="2">
    <source>
        <dbReference type="ARBA" id="ARBA00022438"/>
    </source>
</evidence>
<dbReference type="GO" id="GO:0004239">
    <property type="term" value="F:initiator methionyl aminopeptidase activity"/>
    <property type="evidence" value="ECO:0007669"/>
    <property type="project" value="UniProtKB-UniRule"/>
</dbReference>
<evidence type="ECO:0000256" key="7">
    <source>
        <dbReference type="RuleBase" id="RU003653"/>
    </source>
</evidence>
<comment type="caution">
    <text evidence="9">The sequence shown here is derived from an EMBL/GenBank/DDBJ whole genome shotgun (WGS) entry which is preliminary data.</text>
</comment>
<dbReference type="PANTHER" id="PTHR43330">
    <property type="entry name" value="METHIONINE AMINOPEPTIDASE"/>
    <property type="match status" value="1"/>
</dbReference>
<organism evidence="9 10">
    <name type="scientific">Coprococcus hominis</name>
    <name type="common">ex Liu et al. 2022</name>
    <dbReference type="NCBI Taxonomy" id="2763039"/>
    <lineage>
        <taxon>Bacteria</taxon>
        <taxon>Bacillati</taxon>
        <taxon>Bacillota</taxon>
        <taxon>Clostridia</taxon>
        <taxon>Lachnospirales</taxon>
        <taxon>Lachnospiraceae</taxon>
        <taxon>Coprococcus</taxon>
    </lineage>
</organism>
<dbReference type="HAMAP" id="MF_01974">
    <property type="entry name" value="MetAP_1"/>
    <property type="match status" value="1"/>
</dbReference>
<comment type="similarity">
    <text evidence="6">Belongs to the peptidase M24A family. Methionine aminopeptidase type 1 subfamily.</text>
</comment>
<feature type="binding site" evidence="6">
    <location>
        <position position="242"/>
    </location>
    <ligand>
        <name>a divalent metal cation</name>
        <dbReference type="ChEBI" id="CHEBI:60240"/>
        <label>2</label>
        <note>catalytic</note>
    </ligand>
</feature>
<dbReference type="AlphaFoldDB" id="A0A8I0AP40"/>
<comment type="subunit">
    <text evidence="6">Monomer.</text>
</comment>
<dbReference type="GO" id="GO:0046872">
    <property type="term" value="F:metal ion binding"/>
    <property type="evidence" value="ECO:0007669"/>
    <property type="project" value="UniProtKB-UniRule"/>
</dbReference>
<feature type="binding site" evidence="6">
    <location>
        <position position="146"/>
    </location>
    <ligand>
        <name>a divalent metal cation</name>
        <dbReference type="ChEBI" id="CHEBI:60240"/>
        <label>1</label>
    </ligand>
</feature>
<dbReference type="Proteomes" id="UP000615234">
    <property type="component" value="Unassembled WGS sequence"/>
</dbReference>
<dbReference type="InterPro" id="IPR002467">
    <property type="entry name" value="Pept_M24A_MAP1"/>
</dbReference>
<dbReference type="NCBIfam" id="TIGR00500">
    <property type="entry name" value="met_pdase_I"/>
    <property type="match status" value="1"/>
</dbReference>
<keyword evidence="5 6" id="KW-0378">Hydrolase</keyword>
<feature type="binding site" evidence="6">
    <location>
        <position position="274"/>
    </location>
    <ligand>
        <name>a divalent metal cation</name>
        <dbReference type="ChEBI" id="CHEBI:60240"/>
        <label>1</label>
    </ligand>
</feature>
<evidence type="ECO:0000313" key="10">
    <source>
        <dbReference type="Proteomes" id="UP000615234"/>
    </source>
</evidence>
<dbReference type="InterPro" id="IPR036005">
    <property type="entry name" value="Creatinase/aminopeptidase-like"/>
</dbReference>
<evidence type="ECO:0000313" key="9">
    <source>
        <dbReference type="EMBL" id="MBC5662313.1"/>
    </source>
</evidence>
<dbReference type="GO" id="GO:0070006">
    <property type="term" value="F:metalloaminopeptidase activity"/>
    <property type="evidence" value="ECO:0007669"/>
    <property type="project" value="UniProtKB-UniRule"/>
</dbReference>
<dbReference type="SUPFAM" id="SSF55920">
    <property type="entry name" value="Creatinase/aminopeptidase"/>
    <property type="match status" value="1"/>
</dbReference>
<feature type="domain" description="Peptidase M24" evidence="8">
    <location>
        <begin position="51"/>
        <end position="281"/>
    </location>
</feature>
<dbReference type="InterPro" id="IPR000994">
    <property type="entry name" value="Pept_M24"/>
</dbReference>
<dbReference type="GO" id="GO:0006508">
    <property type="term" value="P:proteolysis"/>
    <property type="evidence" value="ECO:0007669"/>
    <property type="project" value="UniProtKB-KW"/>
</dbReference>
<evidence type="ECO:0000256" key="6">
    <source>
        <dbReference type="HAMAP-Rule" id="MF_01974"/>
    </source>
</evidence>
<sequence length="289" mass="32306">MKLGRNDICWCGSGKKYKSCHLNIDSKLEEMKLKGYKIPTRRMMRSPEQIEGIRVASKVNTEVLDFITPFVKEGVSTGELDRRIYEYTKSINAIPACLGYEGYPKSVCISINDVVCHGIPDEKTILKNGDIVNIDCTTKYNGYFGDSSRMFMIGDVDPVWKKLVEDTKKALDLGVEVCKPYSTIGDIGYAINTFAKEQGYSVVREIGGHGVGLDIHEDPYVSHIGQPGKDYVIAPSMTFTIEPMINLGVPDVWQDADDGWTIRTDDGKPSAQWEYTLLMTEHGIEILAK</sequence>
<feature type="binding site" evidence="6">
    <location>
        <position position="135"/>
    </location>
    <ligand>
        <name>a divalent metal cation</name>
        <dbReference type="ChEBI" id="CHEBI:60240"/>
        <label>1</label>
    </ligand>
</feature>
<evidence type="ECO:0000256" key="5">
    <source>
        <dbReference type="ARBA" id="ARBA00022801"/>
    </source>
</evidence>
<evidence type="ECO:0000259" key="8">
    <source>
        <dbReference type="Pfam" id="PF00557"/>
    </source>
</evidence>
<keyword evidence="2 6" id="KW-0031">Aminopeptidase</keyword>
<dbReference type="NCBIfam" id="NF008970">
    <property type="entry name" value="PRK12318.1"/>
    <property type="match status" value="1"/>
</dbReference>
<keyword evidence="4 6" id="KW-0479">Metal-binding</keyword>
<reference evidence="9 10" key="1">
    <citation type="submission" date="2020-08" db="EMBL/GenBank/DDBJ databases">
        <title>Genome public.</title>
        <authorList>
            <person name="Liu C."/>
            <person name="Sun Q."/>
        </authorList>
    </citation>
    <scope>NUCLEOTIDE SEQUENCE [LARGE SCALE GENOMIC DNA]</scope>
    <source>
        <strain evidence="9 10">NSJ-10</strain>
    </source>
</reference>
<dbReference type="PANTHER" id="PTHR43330:SF8">
    <property type="entry name" value="METHIONINE AMINOPEPTIDASE 1D, MITOCHONDRIAL"/>
    <property type="match status" value="1"/>
</dbReference>
<dbReference type="Gene3D" id="3.90.230.10">
    <property type="entry name" value="Creatinase/methionine aminopeptidase superfamily"/>
    <property type="match status" value="1"/>
</dbReference>
<feature type="binding site" evidence="6">
    <location>
        <position position="117"/>
    </location>
    <ligand>
        <name>substrate</name>
    </ligand>
</feature>
<feature type="binding site" evidence="6">
    <location>
        <position position="146"/>
    </location>
    <ligand>
        <name>a divalent metal cation</name>
        <dbReference type="ChEBI" id="CHEBI:60240"/>
        <label>2</label>
        <note>catalytic</note>
    </ligand>
</feature>
<proteinExistence type="inferred from homology"/>
<dbReference type="Gene3D" id="3.10.450.50">
    <property type="match status" value="1"/>
</dbReference>
<name>A0A8I0AP40_9FIRM</name>
<dbReference type="RefSeq" id="WP_008400640.1">
    <property type="nucleotide sequence ID" value="NZ_JACOOX010000003.1"/>
</dbReference>
<dbReference type="SUPFAM" id="SSF103642">
    <property type="entry name" value="Sec-C motif"/>
    <property type="match status" value="1"/>
</dbReference>
<dbReference type="Pfam" id="PF00557">
    <property type="entry name" value="Peptidase_M24"/>
    <property type="match status" value="1"/>
</dbReference>
<evidence type="ECO:0000256" key="1">
    <source>
        <dbReference type="ARBA" id="ARBA00002521"/>
    </source>
</evidence>
<dbReference type="InterPro" id="IPR004027">
    <property type="entry name" value="SEC_C_motif"/>
</dbReference>
<feature type="binding site" evidence="6">
    <location>
        <position position="216"/>
    </location>
    <ligand>
        <name>substrate</name>
    </ligand>
</feature>
<comment type="cofactor">
    <cofactor evidence="6">
        <name>Co(2+)</name>
        <dbReference type="ChEBI" id="CHEBI:48828"/>
    </cofactor>
    <cofactor evidence="6">
        <name>Zn(2+)</name>
        <dbReference type="ChEBI" id="CHEBI:29105"/>
    </cofactor>
    <cofactor evidence="6">
        <name>Mn(2+)</name>
        <dbReference type="ChEBI" id="CHEBI:29035"/>
    </cofactor>
    <cofactor evidence="6">
        <name>Fe(2+)</name>
        <dbReference type="ChEBI" id="CHEBI:29033"/>
    </cofactor>
    <text evidence="6">Binds 2 divalent metal cations per subunit. Has a high-affinity and a low affinity metal-binding site. The true nature of the physiological cofactor is under debate. The enzyme is active with cobalt, zinc, manganese or divalent iron ions. Most likely, methionine aminopeptidases function as mononuclear Fe(2+)-metalloproteases under physiological conditions, and the catalytically relevant metal-binding site has been assigned to the histidine-containing high-affinity site.</text>
</comment>
<dbReference type="CDD" id="cd01086">
    <property type="entry name" value="MetAP1"/>
    <property type="match status" value="1"/>
</dbReference>
<comment type="function">
    <text evidence="1 6">Removes the N-terminal methionine from nascent proteins. The N-terminal methionine is often cleaved when the second residue in the primary sequence is small and uncharged (Met-Ala-, Cys, Gly, Pro, Ser, Thr, or Val). Requires deformylation of the N(alpha)-formylated initiator methionine before it can be hydrolyzed.</text>
</comment>
<evidence type="ECO:0000256" key="3">
    <source>
        <dbReference type="ARBA" id="ARBA00022670"/>
    </source>
</evidence>
<comment type="catalytic activity">
    <reaction evidence="6 7">
        <text>Release of N-terminal amino acids, preferentially methionine, from peptides and arylamides.</text>
        <dbReference type="EC" id="3.4.11.18"/>
    </reaction>
</comment>